<gene>
    <name evidence="2" type="ORF">N869_07240</name>
</gene>
<reference evidence="2 3" key="1">
    <citation type="submission" date="2013-08" db="EMBL/GenBank/DDBJ databases">
        <title>Genome sequencing of Cellulomonas bogoriensis 69B4.</title>
        <authorList>
            <person name="Chen F."/>
            <person name="Li Y."/>
            <person name="Wang G."/>
        </authorList>
    </citation>
    <scope>NUCLEOTIDE SEQUENCE [LARGE SCALE GENOMIC DNA]</scope>
    <source>
        <strain evidence="2 3">69B4</strain>
    </source>
</reference>
<feature type="compositionally biased region" description="Low complexity" evidence="1">
    <location>
        <begin position="77"/>
        <end position="101"/>
    </location>
</feature>
<name>A0A0A0BIN5_9CELL</name>
<organism evidence="2 3">
    <name type="scientific">Cellulomonas bogoriensis 69B4 = DSM 16987</name>
    <dbReference type="NCBI Taxonomy" id="1386082"/>
    <lineage>
        <taxon>Bacteria</taxon>
        <taxon>Bacillati</taxon>
        <taxon>Actinomycetota</taxon>
        <taxon>Actinomycetes</taxon>
        <taxon>Micrococcales</taxon>
        <taxon>Cellulomonadaceae</taxon>
        <taxon>Cellulomonas</taxon>
    </lineage>
</organism>
<evidence type="ECO:0000256" key="1">
    <source>
        <dbReference type="SAM" id="MobiDB-lite"/>
    </source>
</evidence>
<feature type="region of interest" description="Disordered" evidence="1">
    <location>
        <begin position="77"/>
        <end position="112"/>
    </location>
</feature>
<keyword evidence="3" id="KW-1185">Reference proteome</keyword>
<dbReference type="EMBL" id="AXCZ01000368">
    <property type="protein sequence ID" value="KGM08373.1"/>
    <property type="molecule type" value="Genomic_DNA"/>
</dbReference>
<evidence type="ECO:0000313" key="2">
    <source>
        <dbReference type="EMBL" id="KGM08373.1"/>
    </source>
</evidence>
<feature type="non-terminal residue" evidence="2">
    <location>
        <position position="1"/>
    </location>
</feature>
<protein>
    <submittedName>
        <fullName evidence="2">Uncharacterized protein</fullName>
    </submittedName>
</protein>
<accession>A0A0A0BIN5</accession>
<dbReference type="Proteomes" id="UP000054314">
    <property type="component" value="Unassembled WGS sequence"/>
</dbReference>
<feature type="region of interest" description="Disordered" evidence="1">
    <location>
        <begin position="125"/>
        <end position="144"/>
    </location>
</feature>
<comment type="caution">
    <text evidence="2">The sequence shown here is derived from an EMBL/GenBank/DDBJ whole genome shotgun (WGS) entry which is preliminary data.</text>
</comment>
<sequence length="204" mass="20533">RAAARPGASAAAARPPWKRPAITGSTSAPSTKRPCSCHAWAACTVRNAVNRSSTSWRRTTSCTTSVPEVRTASAVAAARVASRTSSGTRSSSAGTSTSSTGPAHGVPACGGSSWSAAVSRVRASRVRTPTVSNDGARPTRPSRATASCVVRNPYNPQYDAGTRTDPPVSVPNATSARWAATALAGPLVDPPGMRPGAAGLGGVP</sequence>
<proteinExistence type="predicted"/>
<feature type="region of interest" description="Disordered" evidence="1">
    <location>
        <begin position="1"/>
        <end position="34"/>
    </location>
</feature>
<evidence type="ECO:0000313" key="3">
    <source>
        <dbReference type="Proteomes" id="UP000054314"/>
    </source>
</evidence>
<feature type="compositionally biased region" description="Low complexity" evidence="1">
    <location>
        <begin position="1"/>
        <end position="21"/>
    </location>
</feature>
<dbReference type="AlphaFoldDB" id="A0A0A0BIN5"/>